<evidence type="ECO:0008006" key="4">
    <source>
        <dbReference type="Google" id="ProtNLM"/>
    </source>
</evidence>
<dbReference type="PANTHER" id="PTHR10695:SF46">
    <property type="entry name" value="BIFUNCTIONAL COENZYME A SYNTHASE-RELATED"/>
    <property type="match status" value="1"/>
</dbReference>
<dbReference type="NCBIfam" id="TIGR00152">
    <property type="entry name" value="dephospho-CoA kinase"/>
    <property type="match status" value="1"/>
</dbReference>
<sequence>MPLIIGITGSIASGKSTACQYLQSRGAIHCDADKLVHRMYDPGKPAFDRIVKAFGEMVVGDDGFIDRKILGGKVFGKPKEMAKLTEAIGDIFAEVSGVMKKWRNSLDPHEIGIMEAVNFIEAGYGQFSDVTWLFTVDDNLAMSRLMARNNLDQTAAEQRLASQRKWEDRAPAADLVTHNDGTMADLRQKVELEISRIRTEQKNGTLPTSKYVAWYEDKMSKTKPGGKVEES</sequence>
<dbReference type="PANTHER" id="PTHR10695">
    <property type="entry name" value="DEPHOSPHO-COA KINASE-RELATED"/>
    <property type="match status" value="1"/>
</dbReference>
<dbReference type="SUPFAM" id="SSF52540">
    <property type="entry name" value="P-loop containing nucleoside triphosphate hydrolases"/>
    <property type="match status" value="1"/>
</dbReference>
<proteinExistence type="inferred from homology"/>
<dbReference type="Gene3D" id="3.40.50.300">
    <property type="entry name" value="P-loop containing nucleotide triphosphate hydrolases"/>
    <property type="match status" value="1"/>
</dbReference>
<dbReference type="HAMAP" id="MF_00376">
    <property type="entry name" value="Dephospho_CoA_kinase"/>
    <property type="match status" value="1"/>
</dbReference>
<evidence type="ECO:0000256" key="1">
    <source>
        <dbReference type="ARBA" id="ARBA00022741"/>
    </source>
</evidence>
<dbReference type="GO" id="GO:0015937">
    <property type="term" value="P:coenzyme A biosynthetic process"/>
    <property type="evidence" value="ECO:0007669"/>
    <property type="project" value="InterPro"/>
</dbReference>
<dbReference type="GO" id="GO:0005524">
    <property type="term" value="F:ATP binding"/>
    <property type="evidence" value="ECO:0007669"/>
    <property type="project" value="UniProtKB-KW"/>
</dbReference>
<dbReference type="CDD" id="cd02022">
    <property type="entry name" value="DPCK"/>
    <property type="match status" value="1"/>
</dbReference>
<dbReference type="InterPro" id="IPR001977">
    <property type="entry name" value="Depp_CoAkinase"/>
</dbReference>
<keyword evidence="1" id="KW-0547">Nucleotide-binding</keyword>
<reference evidence="3" key="1">
    <citation type="submission" date="2018-05" db="EMBL/GenBank/DDBJ databases">
        <authorList>
            <person name="Lanie J.A."/>
            <person name="Ng W.-L."/>
            <person name="Kazmierczak K.M."/>
            <person name="Andrzejewski T.M."/>
            <person name="Davidsen T.M."/>
            <person name="Wayne K.J."/>
            <person name="Tettelin H."/>
            <person name="Glass J.I."/>
            <person name="Rusch D."/>
            <person name="Podicherti R."/>
            <person name="Tsui H.-C.T."/>
            <person name="Winkler M.E."/>
        </authorList>
    </citation>
    <scope>NUCLEOTIDE SEQUENCE</scope>
</reference>
<dbReference type="EMBL" id="UINC01144388">
    <property type="protein sequence ID" value="SVD33865.1"/>
    <property type="molecule type" value="Genomic_DNA"/>
</dbReference>
<dbReference type="PROSITE" id="PS51219">
    <property type="entry name" value="DPCK"/>
    <property type="match status" value="1"/>
</dbReference>
<organism evidence="3">
    <name type="scientific">marine metagenome</name>
    <dbReference type="NCBI Taxonomy" id="408172"/>
    <lineage>
        <taxon>unclassified sequences</taxon>
        <taxon>metagenomes</taxon>
        <taxon>ecological metagenomes</taxon>
    </lineage>
</organism>
<name>A0A382UJ48_9ZZZZ</name>
<dbReference type="AlphaFoldDB" id="A0A382UJ48"/>
<evidence type="ECO:0000313" key="3">
    <source>
        <dbReference type="EMBL" id="SVD33865.1"/>
    </source>
</evidence>
<dbReference type="InterPro" id="IPR027417">
    <property type="entry name" value="P-loop_NTPase"/>
</dbReference>
<dbReference type="GO" id="GO:0004140">
    <property type="term" value="F:dephospho-CoA kinase activity"/>
    <property type="evidence" value="ECO:0007669"/>
    <property type="project" value="InterPro"/>
</dbReference>
<evidence type="ECO:0000256" key="2">
    <source>
        <dbReference type="ARBA" id="ARBA00022840"/>
    </source>
</evidence>
<keyword evidence="2" id="KW-0067">ATP-binding</keyword>
<dbReference type="Pfam" id="PF01121">
    <property type="entry name" value="CoaE"/>
    <property type="match status" value="1"/>
</dbReference>
<protein>
    <recommendedName>
        <fullName evidence="4">Dephospho-CoA kinase</fullName>
    </recommendedName>
</protein>
<accession>A0A382UJ48</accession>
<gene>
    <name evidence="3" type="ORF">METZ01_LOCUS386719</name>
</gene>